<proteinExistence type="predicted"/>
<keyword evidence="1" id="KW-0472">Membrane</keyword>
<evidence type="ECO:0000313" key="2">
    <source>
        <dbReference type="EMBL" id="MBG6136451.1"/>
    </source>
</evidence>
<dbReference type="Proteomes" id="UP000622552">
    <property type="component" value="Unassembled WGS sequence"/>
</dbReference>
<name>A0A8J7GEV5_9ACTN</name>
<dbReference type="RefSeq" id="WP_197003424.1">
    <property type="nucleotide sequence ID" value="NZ_BONS01000015.1"/>
</dbReference>
<organism evidence="2 3">
    <name type="scientific">Longispora fulva</name>
    <dbReference type="NCBI Taxonomy" id="619741"/>
    <lineage>
        <taxon>Bacteria</taxon>
        <taxon>Bacillati</taxon>
        <taxon>Actinomycetota</taxon>
        <taxon>Actinomycetes</taxon>
        <taxon>Micromonosporales</taxon>
        <taxon>Micromonosporaceae</taxon>
        <taxon>Longispora</taxon>
    </lineage>
</organism>
<dbReference type="AlphaFoldDB" id="A0A8J7GEV5"/>
<evidence type="ECO:0000256" key="1">
    <source>
        <dbReference type="SAM" id="Phobius"/>
    </source>
</evidence>
<keyword evidence="1" id="KW-1133">Transmembrane helix</keyword>
<gene>
    <name evidence="2" type="ORF">IW245_002645</name>
</gene>
<evidence type="ECO:0000313" key="3">
    <source>
        <dbReference type="Proteomes" id="UP000622552"/>
    </source>
</evidence>
<protein>
    <submittedName>
        <fullName evidence="2">Vacuolar-type H+-ATPase subunit I/STV1</fullName>
    </submittedName>
</protein>
<keyword evidence="3" id="KW-1185">Reference proteome</keyword>
<keyword evidence="1" id="KW-0812">Transmembrane</keyword>
<reference evidence="2" key="1">
    <citation type="submission" date="2020-11" db="EMBL/GenBank/DDBJ databases">
        <title>Sequencing the genomes of 1000 actinobacteria strains.</title>
        <authorList>
            <person name="Klenk H.-P."/>
        </authorList>
    </citation>
    <scope>NUCLEOTIDE SEQUENCE</scope>
    <source>
        <strain evidence="2">DSM 45356</strain>
    </source>
</reference>
<dbReference type="EMBL" id="JADOUF010000001">
    <property type="protein sequence ID" value="MBG6136451.1"/>
    <property type="molecule type" value="Genomic_DNA"/>
</dbReference>
<sequence length="63" mass="6709">MRWVQIILGLLLVLLGGTWTLQGLGYLEGSVMTGVALWAVIGPVVAAGGLWLVTRGVRGLLRH</sequence>
<feature type="transmembrane region" description="Helical" evidence="1">
    <location>
        <begin position="30"/>
        <end position="53"/>
    </location>
</feature>
<accession>A0A8J7GEV5</accession>
<comment type="caution">
    <text evidence="2">The sequence shown here is derived from an EMBL/GenBank/DDBJ whole genome shotgun (WGS) entry which is preliminary data.</text>
</comment>